<organism evidence="1 2">
    <name type="scientific">Taylorella equigenitalis (strain MCE9)</name>
    <dbReference type="NCBI Taxonomy" id="937774"/>
    <lineage>
        <taxon>Bacteria</taxon>
        <taxon>Pseudomonadati</taxon>
        <taxon>Pseudomonadota</taxon>
        <taxon>Betaproteobacteria</taxon>
        <taxon>Burkholderiales</taxon>
        <taxon>Alcaligenaceae</taxon>
        <taxon>Taylorella</taxon>
    </lineage>
</organism>
<proteinExistence type="predicted"/>
<reference evidence="1 2" key="1">
    <citation type="journal article" date="2011" name="J. Bacteriol.">
        <title>Genome sequence of Taylorella equigenitalis MCE9, the causative agent of contagious equine metritis.</title>
        <authorList>
            <person name="Hebert L."/>
            <person name="Moumen B."/>
            <person name="Duquesne F."/>
            <person name="Breuil M.F."/>
            <person name="Laugier C."/>
            <person name="Batto J.M."/>
            <person name="Renault P."/>
            <person name="Petry S."/>
        </authorList>
    </citation>
    <scope>NUCLEOTIDE SEQUENCE [LARGE SCALE GENOMIC DNA]</scope>
    <source>
        <strain evidence="1 2">MCE9</strain>
    </source>
</reference>
<sequence length="63" mass="7529">MSKKVRTLLVDMRYQGVLSEEDIIKLIKVNFSESKFANYLEGLPKIKRYEKNRKRIPFLRAEP</sequence>
<evidence type="ECO:0000313" key="2">
    <source>
        <dbReference type="Proteomes" id="UP000007472"/>
    </source>
</evidence>
<name>A0A654KGK1_TAYEM</name>
<dbReference type="EMBL" id="CP002456">
    <property type="protein sequence ID" value="ADU91519.1"/>
    <property type="molecule type" value="Genomic_DNA"/>
</dbReference>
<protein>
    <submittedName>
        <fullName evidence="1">Uncharacterized protein</fullName>
    </submittedName>
</protein>
<evidence type="ECO:0000313" key="1">
    <source>
        <dbReference type="EMBL" id="ADU91519.1"/>
    </source>
</evidence>
<dbReference type="Proteomes" id="UP000007472">
    <property type="component" value="Chromosome"/>
</dbReference>
<accession>A0A654KGK1</accession>
<dbReference type="KEGG" id="teq:TEQUI_0577"/>
<gene>
    <name evidence="1" type="ordered locus">TEQUI_0577</name>
</gene>
<dbReference type="AlphaFoldDB" id="A0A654KGK1"/>